<comment type="caution">
    <text evidence="1">The sequence shown here is derived from an EMBL/GenBank/DDBJ whole genome shotgun (WGS) entry which is preliminary data.</text>
</comment>
<dbReference type="InterPro" id="IPR051057">
    <property type="entry name" value="PI-PLC_domain"/>
</dbReference>
<organism evidence="1 2">
    <name type="scientific">Capsicum baccatum</name>
    <name type="common">Peruvian pepper</name>
    <dbReference type="NCBI Taxonomy" id="33114"/>
    <lineage>
        <taxon>Eukaryota</taxon>
        <taxon>Viridiplantae</taxon>
        <taxon>Streptophyta</taxon>
        <taxon>Embryophyta</taxon>
        <taxon>Tracheophyta</taxon>
        <taxon>Spermatophyta</taxon>
        <taxon>Magnoliopsida</taxon>
        <taxon>eudicotyledons</taxon>
        <taxon>Gunneridae</taxon>
        <taxon>Pentapetalae</taxon>
        <taxon>asterids</taxon>
        <taxon>lamiids</taxon>
        <taxon>Solanales</taxon>
        <taxon>Solanaceae</taxon>
        <taxon>Solanoideae</taxon>
        <taxon>Capsiceae</taxon>
        <taxon>Capsicum</taxon>
    </lineage>
</organism>
<evidence type="ECO:0000313" key="2">
    <source>
        <dbReference type="Proteomes" id="UP000224567"/>
    </source>
</evidence>
<proteinExistence type="predicted"/>
<sequence length="140" mass="15397">MFKILTYKAFSSSHQLAINILREIGVFVEANPSKIVTIIIEDYVRSPNSINKVFDAAGLRNLWFSVSQIPKSDGEWATIADMVQHNQRLVVFTSMFAKESSEGIASLSRRVTGIGQLGKCIVARRGAIALPSYLQPGISP</sequence>
<reference evidence="2" key="2">
    <citation type="journal article" date="2017" name="J. Anim. Genet.">
        <title>Multiple reference genome sequences of hot pepper reveal the massive evolution of plant disease resistance genes by retroduplication.</title>
        <authorList>
            <person name="Kim S."/>
            <person name="Park J."/>
            <person name="Yeom S.-I."/>
            <person name="Kim Y.-M."/>
            <person name="Seo E."/>
            <person name="Kim K.-T."/>
            <person name="Kim M.-S."/>
            <person name="Lee J.M."/>
            <person name="Cheong K."/>
            <person name="Shin H.-S."/>
            <person name="Kim S.-B."/>
            <person name="Han K."/>
            <person name="Lee J."/>
            <person name="Park M."/>
            <person name="Lee H.-A."/>
            <person name="Lee H.-Y."/>
            <person name="Lee Y."/>
            <person name="Oh S."/>
            <person name="Lee J.H."/>
            <person name="Choi E."/>
            <person name="Choi E."/>
            <person name="Lee S.E."/>
            <person name="Jeon J."/>
            <person name="Kim H."/>
            <person name="Choi G."/>
            <person name="Song H."/>
            <person name="Lee J."/>
            <person name="Lee S.-C."/>
            <person name="Kwon J.-K."/>
            <person name="Lee H.-Y."/>
            <person name="Koo N."/>
            <person name="Hong Y."/>
            <person name="Kim R.W."/>
            <person name="Kang W.-H."/>
            <person name="Huh J.H."/>
            <person name="Kang B.-C."/>
            <person name="Yang T.-J."/>
            <person name="Lee Y.-H."/>
            <person name="Bennetzen J.L."/>
            <person name="Choi D."/>
        </authorList>
    </citation>
    <scope>NUCLEOTIDE SEQUENCE [LARGE SCALE GENOMIC DNA]</scope>
    <source>
        <strain evidence="2">cv. PBC81</strain>
    </source>
</reference>
<dbReference type="AlphaFoldDB" id="A0A2G2VTJ2"/>
<keyword evidence="2" id="KW-1185">Reference proteome</keyword>
<reference evidence="1 2" key="1">
    <citation type="journal article" date="2017" name="Genome Biol.">
        <title>New reference genome sequences of hot pepper reveal the massive evolution of plant disease-resistance genes by retroduplication.</title>
        <authorList>
            <person name="Kim S."/>
            <person name="Park J."/>
            <person name="Yeom S.I."/>
            <person name="Kim Y.M."/>
            <person name="Seo E."/>
            <person name="Kim K.T."/>
            <person name="Kim M.S."/>
            <person name="Lee J.M."/>
            <person name="Cheong K."/>
            <person name="Shin H.S."/>
            <person name="Kim S.B."/>
            <person name="Han K."/>
            <person name="Lee J."/>
            <person name="Park M."/>
            <person name="Lee H.A."/>
            <person name="Lee H.Y."/>
            <person name="Lee Y."/>
            <person name="Oh S."/>
            <person name="Lee J.H."/>
            <person name="Choi E."/>
            <person name="Choi E."/>
            <person name="Lee S.E."/>
            <person name="Jeon J."/>
            <person name="Kim H."/>
            <person name="Choi G."/>
            <person name="Song H."/>
            <person name="Lee J."/>
            <person name="Lee S.C."/>
            <person name="Kwon J.K."/>
            <person name="Lee H.Y."/>
            <person name="Koo N."/>
            <person name="Hong Y."/>
            <person name="Kim R.W."/>
            <person name="Kang W.H."/>
            <person name="Huh J.H."/>
            <person name="Kang B.C."/>
            <person name="Yang T.J."/>
            <person name="Lee Y.H."/>
            <person name="Bennetzen J.L."/>
            <person name="Choi D."/>
        </authorList>
    </citation>
    <scope>NUCLEOTIDE SEQUENCE [LARGE SCALE GENOMIC DNA]</scope>
    <source>
        <strain evidence="2">cv. PBC81</strain>
    </source>
</reference>
<dbReference type="PANTHER" id="PTHR13593:SF134">
    <property type="entry name" value="F14J22.5 PROTEIN"/>
    <property type="match status" value="1"/>
</dbReference>
<dbReference type="Proteomes" id="UP000224567">
    <property type="component" value="Unassembled WGS sequence"/>
</dbReference>
<dbReference type="SUPFAM" id="SSF51695">
    <property type="entry name" value="PLC-like phosphodiesterases"/>
    <property type="match status" value="1"/>
</dbReference>
<protein>
    <submittedName>
        <fullName evidence="1">PI-PLC X domain-containing protein</fullName>
    </submittedName>
</protein>
<dbReference type="Pfam" id="PF26178">
    <property type="entry name" value="PI-PLC_cat"/>
    <property type="match status" value="1"/>
</dbReference>
<dbReference type="InterPro" id="IPR017946">
    <property type="entry name" value="PLC-like_Pdiesterase_TIM-brl"/>
</dbReference>
<dbReference type="OrthoDB" id="1707002at2759"/>
<dbReference type="STRING" id="33114.A0A2G2VTJ2"/>
<dbReference type="EMBL" id="MLFT02000010">
    <property type="protein sequence ID" value="PHT36310.1"/>
    <property type="molecule type" value="Genomic_DNA"/>
</dbReference>
<evidence type="ECO:0000313" key="1">
    <source>
        <dbReference type="EMBL" id="PHT36310.1"/>
    </source>
</evidence>
<accession>A0A2G2VTJ2</accession>
<name>A0A2G2VTJ2_CAPBA</name>
<dbReference type="PANTHER" id="PTHR13593">
    <property type="match status" value="1"/>
</dbReference>
<dbReference type="GO" id="GO:0006629">
    <property type="term" value="P:lipid metabolic process"/>
    <property type="evidence" value="ECO:0007669"/>
    <property type="project" value="InterPro"/>
</dbReference>
<dbReference type="GO" id="GO:0008081">
    <property type="term" value="F:phosphoric diester hydrolase activity"/>
    <property type="evidence" value="ECO:0007669"/>
    <property type="project" value="InterPro"/>
</dbReference>
<gene>
    <name evidence="1" type="ORF">CQW23_24010</name>
</gene>